<sequence length="629" mass="72236">MEPSQKKRKIQPVDEPLVRPPAPVLRLRPTMPTELIRPLQKIKGPDGPLIAHPGLIRDPNPSNARDFPPDITMGQYRALWNAGADERLEKLRAAWSTGGLEITWILEIHPIVEMQRMLGQDDDKIALAVERTYVGAPMFVRNNARGIYYRHHYSPGWVTADHSLWLPSLHGDNGENNNWNHPREERRRKRARIFLKHVLDNEQWKKAEYAWEADAWTDVFGLMRDDPLLAVDKHEYNTVGNDAYPASCVLSGKTKLLVRKPDATFGLTTFQPRDYQRSAVANWDPDHDRLEALLVHRHCGLISDPRWGDANLVFPFAVYEAKGWDGDPREARQQACSAGAVYLDMLERLSKHPGNIRDGRSDADQTVGSRNTQVFVFTSFRPRLKREHAGREGMSESVYVFQRIWSARAVTERKAWELISLIDQIHLWGVTDHREFVIRHLKPWHKFAEKCYAHDVGQMLGYVDTGGTFDPKTGSHKWFVPQACVRLPEWTRHLTDDFSARRKHLISRAAFQMKEAFVRYQSSAEAHADIRARNTEASFDGCVCGMDEECGYRLKSWEDLFTHTREVHGADDDTVLCYVRKTDRDSSTGRFVATKSFNDLVIMATAPEKRRMEAKGRELATSWTPSTRP</sequence>
<keyword evidence="3" id="KW-1185">Reference proteome</keyword>
<protein>
    <submittedName>
        <fullName evidence="2">Uncharacterized protein</fullName>
    </submittedName>
</protein>
<dbReference type="Proteomes" id="UP001303760">
    <property type="component" value="Unassembled WGS sequence"/>
</dbReference>
<dbReference type="EMBL" id="MU860351">
    <property type="protein sequence ID" value="KAK4234590.1"/>
    <property type="molecule type" value="Genomic_DNA"/>
</dbReference>
<gene>
    <name evidence="2" type="ORF">C8A03DRAFT_47120</name>
</gene>
<reference evidence="2" key="1">
    <citation type="journal article" date="2023" name="Mol. Phylogenet. Evol.">
        <title>Genome-scale phylogeny and comparative genomics of the fungal order Sordariales.</title>
        <authorList>
            <person name="Hensen N."/>
            <person name="Bonometti L."/>
            <person name="Westerberg I."/>
            <person name="Brannstrom I.O."/>
            <person name="Guillou S."/>
            <person name="Cros-Aarteil S."/>
            <person name="Calhoun S."/>
            <person name="Haridas S."/>
            <person name="Kuo A."/>
            <person name="Mondo S."/>
            <person name="Pangilinan J."/>
            <person name="Riley R."/>
            <person name="LaButti K."/>
            <person name="Andreopoulos B."/>
            <person name="Lipzen A."/>
            <person name="Chen C."/>
            <person name="Yan M."/>
            <person name="Daum C."/>
            <person name="Ng V."/>
            <person name="Clum A."/>
            <person name="Steindorff A."/>
            <person name="Ohm R.A."/>
            <person name="Martin F."/>
            <person name="Silar P."/>
            <person name="Natvig D.O."/>
            <person name="Lalanne C."/>
            <person name="Gautier V."/>
            <person name="Ament-Velasquez S.L."/>
            <person name="Kruys A."/>
            <person name="Hutchinson M.I."/>
            <person name="Powell A.J."/>
            <person name="Barry K."/>
            <person name="Miller A.N."/>
            <person name="Grigoriev I.V."/>
            <person name="Debuchy R."/>
            <person name="Gladieux P."/>
            <person name="Hiltunen Thoren M."/>
            <person name="Johannesson H."/>
        </authorList>
    </citation>
    <scope>NUCLEOTIDE SEQUENCE</scope>
    <source>
        <strain evidence="2">CBS 532.94</strain>
    </source>
</reference>
<accession>A0AAN7HAZ3</accession>
<proteinExistence type="predicted"/>
<name>A0AAN7HAZ3_9PEZI</name>
<dbReference type="AlphaFoldDB" id="A0AAN7HAZ3"/>
<feature type="region of interest" description="Disordered" evidence="1">
    <location>
        <begin position="1"/>
        <end position="24"/>
    </location>
</feature>
<reference evidence="2" key="2">
    <citation type="submission" date="2023-05" db="EMBL/GenBank/DDBJ databases">
        <authorList>
            <consortium name="Lawrence Berkeley National Laboratory"/>
            <person name="Steindorff A."/>
            <person name="Hensen N."/>
            <person name="Bonometti L."/>
            <person name="Westerberg I."/>
            <person name="Brannstrom I.O."/>
            <person name="Guillou S."/>
            <person name="Cros-Aarteil S."/>
            <person name="Calhoun S."/>
            <person name="Haridas S."/>
            <person name="Kuo A."/>
            <person name="Mondo S."/>
            <person name="Pangilinan J."/>
            <person name="Riley R."/>
            <person name="Labutti K."/>
            <person name="Andreopoulos B."/>
            <person name="Lipzen A."/>
            <person name="Chen C."/>
            <person name="Yanf M."/>
            <person name="Daum C."/>
            <person name="Ng V."/>
            <person name="Clum A."/>
            <person name="Ohm R."/>
            <person name="Martin F."/>
            <person name="Silar P."/>
            <person name="Natvig D."/>
            <person name="Lalanne C."/>
            <person name="Gautier V."/>
            <person name="Ament-Velasquez S.L."/>
            <person name="Kruys A."/>
            <person name="Hutchinson M.I."/>
            <person name="Powell A.J."/>
            <person name="Barry K."/>
            <person name="Miller A.N."/>
            <person name="Grigoriev I.V."/>
            <person name="Debuchy R."/>
            <person name="Gladieux P."/>
            <person name="Thoren M.H."/>
            <person name="Johannesson H."/>
        </authorList>
    </citation>
    <scope>NUCLEOTIDE SEQUENCE</scope>
    <source>
        <strain evidence="2">CBS 532.94</strain>
    </source>
</reference>
<evidence type="ECO:0000313" key="2">
    <source>
        <dbReference type="EMBL" id="KAK4234590.1"/>
    </source>
</evidence>
<comment type="caution">
    <text evidence="2">The sequence shown here is derived from an EMBL/GenBank/DDBJ whole genome shotgun (WGS) entry which is preliminary data.</text>
</comment>
<evidence type="ECO:0000313" key="3">
    <source>
        <dbReference type="Proteomes" id="UP001303760"/>
    </source>
</evidence>
<organism evidence="2 3">
    <name type="scientific">Achaetomium macrosporum</name>
    <dbReference type="NCBI Taxonomy" id="79813"/>
    <lineage>
        <taxon>Eukaryota</taxon>
        <taxon>Fungi</taxon>
        <taxon>Dikarya</taxon>
        <taxon>Ascomycota</taxon>
        <taxon>Pezizomycotina</taxon>
        <taxon>Sordariomycetes</taxon>
        <taxon>Sordariomycetidae</taxon>
        <taxon>Sordariales</taxon>
        <taxon>Chaetomiaceae</taxon>
        <taxon>Achaetomium</taxon>
    </lineage>
</organism>
<feature type="compositionally biased region" description="Basic residues" evidence="1">
    <location>
        <begin position="1"/>
        <end position="10"/>
    </location>
</feature>
<evidence type="ECO:0000256" key="1">
    <source>
        <dbReference type="SAM" id="MobiDB-lite"/>
    </source>
</evidence>